<evidence type="ECO:0000313" key="1">
    <source>
        <dbReference type="EMBL" id="WWO60229.1"/>
    </source>
</evidence>
<reference evidence="1 2" key="1">
    <citation type="submission" date="2024-01" db="EMBL/GenBank/DDBJ databases">
        <title>Novel lytic viruses for Xanthomonas sp. and Stenotrophomonas maltophilia.</title>
        <authorList>
            <person name="Petrzik K."/>
            <person name="Brazdova S."/>
            <person name="Sovova L."/>
            <person name="Neoralova M."/>
        </authorList>
    </citation>
    <scope>NUCLEOTIDE SEQUENCE [LARGE SCALE GENOMIC DNA]</scope>
</reference>
<sequence length="174" mass="19754">MSSSNPKRKFYVIALSGYNNHVLSHRFHFPKTRKEFDGEFGAATDEQRQLILETNGMLDAGVGQPLVIYRRAAARKMLASIKAESPDYDREYGPVLREVGEFGRHHKPEPIINWRVQVSKAPDERNSVKVGTVMASGFLTRELARAYIKRARANDAVYSPGRYDYEAVPNRVNV</sequence>
<organism evidence="1 2">
    <name type="scientific">Xanthomonas phage SB3</name>
    <dbReference type="NCBI Taxonomy" id="3117472"/>
    <lineage>
        <taxon>Viruses</taxon>
        <taxon>Duplodnaviria</taxon>
        <taxon>Heunggongvirae</taxon>
        <taxon>Uroviricota</taxon>
        <taxon>Caudoviricetes</taxon>
        <taxon>Autographivirales</taxon>
        <taxon>Autonotataviridae</taxon>
        <taxon>Euvesivirus</taxon>
        <taxon>Euvesivirus SB3</taxon>
    </lineage>
</organism>
<dbReference type="Proteomes" id="UP001386178">
    <property type="component" value="Segment"/>
</dbReference>
<dbReference type="EMBL" id="PP079414">
    <property type="protein sequence ID" value="WWO60229.1"/>
    <property type="molecule type" value="Genomic_DNA"/>
</dbReference>
<proteinExistence type="predicted"/>
<protein>
    <submittedName>
        <fullName evidence="1">Uncharacterized protein</fullName>
    </submittedName>
</protein>
<name>A0ABZ2GY39_9CAUD</name>
<accession>A0ABZ2GY39</accession>
<keyword evidence="2" id="KW-1185">Reference proteome</keyword>
<evidence type="ECO:0000313" key="2">
    <source>
        <dbReference type="Proteomes" id="UP001386178"/>
    </source>
</evidence>